<protein>
    <submittedName>
        <fullName evidence="1">Uncharacterized protein</fullName>
    </submittedName>
</protein>
<name>A0A9I9ELI4_CUCME</name>
<organism evidence="1">
    <name type="scientific">Cucumis melo</name>
    <name type="common">Muskmelon</name>
    <dbReference type="NCBI Taxonomy" id="3656"/>
    <lineage>
        <taxon>Eukaryota</taxon>
        <taxon>Viridiplantae</taxon>
        <taxon>Streptophyta</taxon>
        <taxon>Embryophyta</taxon>
        <taxon>Tracheophyta</taxon>
        <taxon>Spermatophyta</taxon>
        <taxon>Magnoliopsida</taxon>
        <taxon>eudicotyledons</taxon>
        <taxon>Gunneridae</taxon>
        <taxon>Pentapetalae</taxon>
        <taxon>rosids</taxon>
        <taxon>fabids</taxon>
        <taxon>Cucurbitales</taxon>
        <taxon>Cucurbitaceae</taxon>
        <taxon>Benincaseae</taxon>
        <taxon>Cucumis</taxon>
    </lineage>
</organism>
<sequence length="65" mass="7261">MVISIEEIKDCRCIKNLTSFPYQGRKQVSKNTAQAGERAKGIGDRKGSTGCRSCFIPCFLEDLFD</sequence>
<evidence type="ECO:0000313" key="1">
    <source>
        <dbReference type="EnsemblPlants" id="MELO3C035525.2.1"/>
    </source>
</evidence>
<accession>A0A9I9ELI4</accession>
<dbReference type="EnsemblPlants" id="MELO3C035525.2.1">
    <property type="protein sequence ID" value="MELO3C035525.2.1"/>
    <property type="gene ID" value="MELO3C035525.2"/>
</dbReference>
<reference evidence="1" key="1">
    <citation type="submission" date="2023-03" db="UniProtKB">
        <authorList>
            <consortium name="EnsemblPlants"/>
        </authorList>
    </citation>
    <scope>IDENTIFICATION</scope>
</reference>
<dbReference type="Gramene" id="MELO3C035525.2.1">
    <property type="protein sequence ID" value="MELO3C035525.2.1"/>
    <property type="gene ID" value="MELO3C035525.2"/>
</dbReference>
<dbReference type="AlphaFoldDB" id="A0A9I9ELI4"/>
<proteinExistence type="predicted"/>